<dbReference type="Gene3D" id="3.30.420.10">
    <property type="entry name" value="Ribonuclease H-like superfamily/Ribonuclease H"/>
    <property type="match status" value="1"/>
</dbReference>
<dbReference type="GO" id="GO:0003676">
    <property type="term" value="F:nucleic acid binding"/>
    <property type="evidence" value="ECO:0007669"/>
    <property type="project" value="InterPro"/>
</dbReference>
<name>A0A6J7E4S9_9ZZZZ</name>
<sequence length="102" mass="11601">MVLDPLVVWRELERYRPGKKRLQDAVDRFGLQVEAAHEAVADAKAAVEVMFKLVELGSLANVELASMMELQHDWHKAWAENFREWLADRGGDISGISLSWPV</sequence>
<protein>
    <submittedName>
        <fullName evidence="1">Unannotated protein</fullName>
    </submittedName>
</protein>
<proteinExistence type="predicted"/>
<reference evidence="1" key="1">
    <citation type="submission" date="2020-05" db="EMBL/GenBank/DDBJ databases">
        <authorList>
            <person name="Chiriac C."/>
            <person name="Salcher M."/>
            <person name="Ghai R."/>
            <person name="Kavagutti S V."/>
        </authorList>
    </citation>
    <scope>NUCLEOTIDE SEQUENCE</scope>
</reference>
<dbReference type="AlphaFoldDB" id="A0A6J7E4S9"/>
<dbReference type="EMBL" id="CAFBLM010000049">
    <property type="protein sequence ID" value="CAB4875804.1"/>
    <property type="molecule type" value="Genomic_DNA"/>
</dbReference>
<gene>
    <name evidence="1" type="ORF">UFOPK3401_01070</name>
</gene>
<dbReference type="InterPro" id="IPR012337">
    <property type="entry name" value="RNaseH-like_sf"/>
</dbReference>
<evidence type="ECO:0000313" key="1">
    <source>
        <dbReference type="EMBL" id="CAB4875804.1"/>
    </source>
</evidence>
<accession>A0A6J7E4S9</accession>
<dbReference type="SUPFAM" id="SSF53098">
    <property type="entry name" value="Ribonuclease H-like"/>
    <property type="match status" value="1"/>
</dbReference>
<dbReference type="InterPro" id="IPR036397">
    <property type="entry name" value="RNaseH_sf"/>
</dbReference>
<organism evidence="1">
    <name type="scientific">freshwater metagenome</name>
    <dbReference type="NCBI Taxonomy" id="449393"/>
    <lineage>
        <taxon>unclassified sequences</taxon>
        <taxon>metagenomes</taxon>
        <taxon>ecological metagenomes</taxon>
    </lineage>
</organism>